<keyword evidence="1 4" id="KW-0378">Hydrolase</keyword>
<dbReference type="InterPro" id="IPR000073">
    <property type="entry name" value="AB_hydrolase_1"/>
</dbReference>
<name>K6W5F1_9MICO</name>
<dbReference type="InterPro" id="IPR029058">
    <property type="entry name" value="AB_hydrolase_fold"/>
</dbReference>
<accession>K6W5F1</accession>
<reference evidence="4 5" key="1">
    <citation type="submission" date="2012-08" db="EMBL/GenBank/DDBJ databases">
        <title>Whole genome shotgun sequence of Austwickia chelonae NBRC 105200.</title>
        <authorList>
            <person name="Yoshida I."/>
            <person name="Hosoyama A."/>
            <person name="Tsuchikane K."/>
            <person name="Katsumata H."/>
            <person name="Ando Y."/>
            <person name="Ohji S."/>
            <person name="Hamada M."/>
            <person name="Tamura T."/>
            <person name="Yamazoe A."/>
            <person name="Yamazaki S."/>
            <person name="Fujita N."/>
        </authorList>
    </citation>
    <scope>NUCLEOTIDE SEQUENCE [LARGE SCALE GENOMIC DNA]</scope>
    <source>
        <strain evidence="4 5">NBRC 105200</strain>
    </source>
</reference>
<dbReference type="SUPFAM" id="SSF53474">
    <property type="entry name" value="alpha/beta-Hydrolases"/>
    <property type="match status" value="1"/>
</dbReference>
<dbReference type="PRINTS" id="PR00412">
    <property type="entry name" value="EPOXHYDRLASE"/>
</dbReference>
<feature type="domain" description="AB hydrolase-1" evidence="3">
    <location>
        <begin position="37"/>
        <end position="291"/>
    </location>
</feature>
<dbReference type="PANTHER" id="PTHR43329">
    <property type="entry name" value="EPOXIDE HYDROLASE"/>
    <property type="match status" value="1"/>
</dbReference>
<keyword evidence="5" id="KW-1185">Reference proteome</keyword>
<dbReference type="Proteomes" id="UP000008495">
    <property type="component" value="Unassembled WGS sequence"/>
</dbReference>
<gene>
    <name evidence="4" type="ORF">AUCHE_04_00830</name>
</gene>
<dbReference type="InterPro" id="IPR000639">
    <property type="entry name" value="Epox_hydrolase-like"/>
</dbReference>
<dbReference type="eggNOG" id="COG0596">
    <property type="taxonomic scope" value="Bacteria"/>
</dbReference>
<evidence type="ECO:0000259" key="3">
    <source>
        <dbReference type="Pfam" id="PF12697"/>
    </source>
</evidence>
<evidence type="ECO:0000313" key="4">
    <source>
        <dbReference type="EMBL" id="GAB77042.1"/>
    </source>
</evidence>
<evidence type="ECO:0000256" key="2">
    <source>
        <dbReference type="SAM" id="MobiDB-lite"/>
    </source>
</evidence>
<evidence type="ECO:0000313" key="5">
    <source>
        <dbReference type="Proteomes" id="UP000008495"/>
    </source>
</evidence>
<dbReference type="GO" id="GO:0016787">
    <property type="term" value="F:hydrolase activity"/>
    <property type="evidence" value="ECO:0007669"/>
    <property type="project" value="UniProtKB-KW"/>
</dbReference>
<dbReference type="Gene3D" id="3.40.50.1820">
    <property type="entry name" value="alpha/beta hydrolase"/>
    <property type="match status" value="1"/>
</dbReference>
<comment type="caution">
    <text evidence="4">The sequence shown here is derived from an EMBL/GenBank/DDBJ whole genome shotgun (WGS) entry which is preliminary data.</text>
</comment>
<proteinExistence type="predicted"/>
<feature type="region of interest" description="Disordered" evidence="2">
    <location>
        <begin position="301"/>
        <end position="321"/>
    </location>
</feature>
<dbReference type="Pfam" id="PF12697">
    <property type="entry name" value="Abhydrolase_6"/>
    <property type="match status" value="1"/>
</dbReference>
<dbReference type="AlphaFoldDB" id="K6W5F1"/>
<organism evidence="4 5">
    <name type="scientific">Austwickia chelonae NBRC 105200</name>
    <dbReference type="NCBI Taxonomy" id="1184607"/>
    <lineage>
        <taxon>Bacteria</taxon>
        <taxon>Bacillati</taxon>
        <taxon>Actinomycetota</taxon>
        <taxon>Actinomycetes</taxon>
        <taxon>Micrococcales</taxon>
        <taxon>Dermatophilaceae</taxon>
        <taxon>Austwickia</taxon>
    </lineage>
</organism>
<sequence>MSRDPSLVLLPGPWEHRYVAANGARFHVASAGDGPLVLFLHGLPQFWWAWRHQLTGLAEAGYRAVALDLRGYGASDKPPTGYDGYTLAADVAGVVRSLGETDAVIVGHGLGAWLAWTMPSLQPESVRGLVVLSAPHPAEFSCGLSLLRHRVAHRTVNRLERGFPSERTSPRGPARVQELLTSWRGDDRSWPTVEECARYSEAMSIPFVASSAAEGYRWVLRSRVRLSARAYRRAVYRPVPVPVLQFHGTQDRVCSPEWAARSRRWVDGRYLWRPVDGAGHAPHEQAPEVVTEEIRRWLDRAMSAREDGQDGGPDGNGPVRP</sequence>
<evidence type="ECO:0000256" key="1">
    <source>
        <dbReference type="ARBA" id="ARBA00022801"/>
    </source>
</evidence>
<dbReference type="OrthoDB" id="2987348at2"/>
<dbReference type="RefSeq" id="WP_006501794.1">
    <property type="nucleotide sequence ID" value="NZ_BAGZ01000004.1"/>
</dbReference>
<dbReference type="STRING" id="100225.SAMN05421595_2179"/>
<protein>
    <submittedName>
        <fullName evidence="4">Putative hydrolase</fullName>
    </submittedName>
</protein>
<dbReference type="EMBL" id="BAGZ01000004">
    <property type="protein sequence ID" value="GAB77042.1"/>
    <property type="molecule type" value="Genomic_DNA"/>
</dbReference>